<dbReference type="CDD" id="cd02972">
    <property type="entry name" value="DsbA_family"/>
    <property type="match status" value="1"/>
</dbReference>
<proteinExistence type="predicted"/>
<dbReference type="InterPro" id="IPR036249">
    <property type="entry name" value="Thioredoxin-like_sf"/>
</dbReference>
<organism evidence="1 2">
    <name type="scientific">candidate division TA06 bacterium B3_TA06</name>
    <dbReference type="NCBI Taxonomy" id="2012487"/>
    <lineage>
        <taxon>Bacteria</taxon>
        <taxon>Bacteria division TA06</taxon>
    </lineage>
</organism>
<protein>
    <recommendedName>
        <fullName evidence="3">Secretion system C-terminal sorting domain-containing protein</fullName>
    </recommendedName>
</protein>
<dbReference type="AlphaFoldDB" id="A0A532V743"/>
<comment type="caution">
    <text evidence="1">The sequence shown here is derived from an EMBL/GenBank/DDBJ whole genome shotgun (WGS) entry which is preliminary data.</text>
</comment>
<name>A0A532V743_UNCT6</name>
<accession>A0A532V743</accession>
<gene>
    <name evidence="1" type="ORF">CEE36_05615</name>
</gene>
<dbReference type="Proteomes" id="UP000317778">
    <property type="component" value="Unassembled WGS sequence"/>
</dbReference>
<dbReference type="InterPro" id="IPR013783">
    <property type="entry name" value="Ig-like_fold"/>
</dbReference>
<dbReference type="SUPFAM" id="SSF52833">
    <property type="entry name" value="Thioredoxin-like"/>
    <property type="match status" value="1"/>
</dbReference>
<reference evidence="1 2" key="1">
    <citation type="submission" date="2017-06" db="EMBL/GenBank/DDBJ databases">
        <title>Novel microbial phyla capable of carbon fixation and sulfur reduction in deep-sea sediments.</title>
        <authorList>
            <person name="Huang J."/>
            <person name="Baker B."/>
            <person name="Wang Y."/>
        </authorList>
    </citation>
    <scope>NUCLEOTIDE SEQUENCE [LARGE SCALE GENOMIC DNA]</scope>
    <source>
        <strain evidence="1">B3_TA06</strain>
    </source>
</reference>
<evidence type="ECO:0000313" key="1">
    <source>
        <dbReference type="EMBL" id="TKJ42962.1"/>
    </source>
</evidence>
<dbReference type="Gene3D" id="2.60.40.10">
    <property type="entry name" value="Immunoglobulins"/>
    <property type="match status" value="2"/>
</dbReference>
<evidence type="ECO:0000313" key="2">
    <source>
        <dbReference type="Proteomes" id="UP000317778"/>
    </source>
</evidence>
<dbReference type="EMBL" id="NJBO01000007">
    <property type="protein sequence ID" value="TKJ42962.1"/>
    <property type="molecule type" value="Genomic_DNA"/>
</dbReference>
<sequence>MAKKILVLLLGVFALMIAAERMVLAELFTSTTCPYCVGGNATLTSLLKTREDYLAVVRFHMNWPSPGNDPFYHYNSGMNNNRRSFYGINAIPYLVVDGTVVGSSQGSWGSTIDTRSNKESPFDLNLYRDFTPFEFHQVQGEGSLLIEITNETDNKRTFILFGALTESNVHYTGTNGDPVHHQVVIGMLPDHLGTEITIEANETLLLEREFDVNDTIPLTDGTDHIPDADSCELVFWCQNVGAMPKEILQAAKVKVTGQRELLLSDIRVFDASGDGVLSPGEQADVHVTVTNGSDEKMGNIHVFLEVDNEEITVVDGRAVVEEIAAGGSYTVEGNDLVIEASPDYDGSIFNFICRAGSGDGSMCTYTQPISVEEGSPSSAPFSLRLPTIVRDKALAALSVPVVCDVELVLLDASGRLVRTLYAGSLSAGNHLIDIEVETLPAGAYFIRATAGRHKQVSKLVILH</sequence>
<evidence type="ECO:0008006" key="3">
    <source>
        <dbReference type="Google" id="ProtNLM"/>
    </source>
</evidence>